<accession>A0A2I0JEL2</accession>
<name>A0A2I0JEL2_PUNGR</name>
<comment type="caution">
    <text evidence="3">The sequence shown here is derived from an EMBL/GenBank/DDBJ whole genome shotgun (WGS) entry which is preliminary data.</text>
</comment>
<dbReference type="EMBL" id="PGOL01001775">
    <property type="protein sequence ID" value="PKI54669.1"/>
    <property type="molecule type" value="Genomic_DNA"/>
</dbReference>
<dbReference type="AlphaFoldDB" id="A0A2I0JEL2"/>
<evidence type="ECO:0000313" key="3">
    <source>
        <dbReference type="EMBL" id="PKI54669.1"/>
    </source>
</evidence>
<protein>
    <recommendedName>
        <fullName evidence="2">Myb/SANT-like domain-containing protein</fullName>
    </recommendedName>
</protein>
<dbReference type="PANTHER" id="PTHR47584">
    <property type="match status" value="1"/>
</dbReference>
<dbReference type="Pfam" id="PF12776">
    <property type="entry name" value="Myb_DNA-bind_3"/>
    <property type="match status" value="1"/>
</dbReference>
<evidence type="ECO:0000259" key="2">
    <source>
        <dbReference type="Pfam" id="PF12776"/>
    </source>
</evidence>
<feature type="compositionally biased region" description="Acidic residues" evidence="1">
    <location>
        <begin position="181"/>
        <end position="195"/>
    </location>
</feature>
<dbReference type="InterPro" id="IPR045026">
    <property type="entry name" value="LIMYB"/>
</dbReference>
<evidence type="ECO:0000313" key="4">
    <source>
        <dbReference type="Proteomes" id="UP000233551"/>
    </source>
</evidence>
<dbReference type="Proteomes" id="UP000233551">
    <property type="component" value="Unassembled WGS sequence"/>
</dbReference>
<dbReference type="PANTHER" id="PTHR47584:SF14">
    <property type="entry name" value="L10-INTERACTING MYB DOMAIN-CONTAINING PROTEIN-LIKE"/>
    <property type="match status" value="1"/>
</dbReference>
<feature type="domain" description="Myb/SANT-like" evidence="2">
    <location>
        <begin position="32"/>
        <end position="116"/>
    </location>
</feature>
<feature type="region of interest" description="Disordered" evidence="1">
    <location>
        <begin position="231"/>
        <end position="256"/>
    </location>
</feature>
<organism evidence="3 4">
    <name type="scientific">Punica granatum</name>
    <name type="common">Pomegranate</name>
    <dbReference type="NCBI Taxonomy" id="22663"/>
    <lineage>
        <taxon>Eukaryota</taxon>
        <taxon>Viridiplantae</taxon>
        <taxon>Streptophyta</taxon>
        <taxon>Embryophyta</taxon>
        <taxon>Tracheophyta</taxon>
        <taxon>Spermatophyta</taxon>
        <taxon>Magnoliopsida</taxon>
        <taxon>eudicotyledons</taxon>
        <taxon>Gunneridae</taxon>
        <taxon>Pentapetalae</taxon>
        <taxon>rosids</taxon>
        <taxon>malvids</taxon>
        <taxon>Myrtales</taxon>
        <taxon>Lythraceae</taxon>
        <taxon>Punica</taxon>
    </lineage>
</organism>
<proteinExistence type="predicted"/>
<reference evidence="3 4" key="1">
    <citation type="submission" date="2017-11" db="EMBL/GenBank/DDBJ databases">
        <title>De-novo sequencing of pomegranate (Punica granatum L.) genome.</title>
        <authorList>
            <person name="Akparov Z."/>
            <person name="Amiraslanov A."/>
            <person name="Hajiyeva S."/>
            <person name="Abbasov M."/>
            <person name="Kaur K."/>
            <person name="Hamwieh A."/>
            <person name="Solovyev V."/>
            <person name="Salamov A."/>
            <person name="Braich B."/>
            <person name="Kosarev P."/>
            <person name="Mahmoud A."/>
            <person name="Hajiyev E."/>
            <person name="Babayeva S."/>
            <person name="Izzatullayeva V."/>
            <person name="Mammadov A."/>
            <person name="Mammadov A."/>
            <person name="Sharifova S."/>
            <person name="Ojaghi J."/>
            <person name="Eynullazada K."/>
            <person name="Bayramov B."/>
            <person name="Abdulazimova A."/>
            <person name="Shahmuradov I."/>
        </authorList>
    </citation>
    <scope>NUCLEOTIDE SEQUENCE [LARGE SCALE GENOMIC DNA]</scope>
    <source>
        <strain evidence="4">cv. AG2017</strain>
        <tissue evidence="3">Leaf</tissue>
    </source>
</reference>
<gene>
    <name evidence="3" type="ORF">CRG98_024954</name>
</gene>
<feature type="region of interest" description="Disordered" evidence="1">
    <location>
        <begin position="174"/>
        <end position="195"/>
    </location>
</feature>
<sequence length="315" mass="36288">MYLVNLDCCMCFISCRYCSVTEIAPKGEGIVEWTDELESDFIDIMVDKFQRTRTTSWKWKDWEQMNTELEEKFPGVILGAKKLKTEARRLKTRYTQFTELIQHTGVGWDGPTNTVKVSLDIRDKFIKCKHYEALQLMYKSATATGGLRISSTDPPESPRSYACMEEQFLAARNSRGKEPIDLEEGSGDSDDSVCEVDEPVVTGSRRRVRKRGLNTNTQLQELIDLYRESMTMKEKAKNSTPPESKKSKSVTSHEKLAKHSIEEAMDVLNKMQGTISKPEYLAGTARITEDDRWSRAFVYMFDEARREWLRSLVRP</sequence>
<evidence type="ECO:0000256" key="1">
    <source>
        <dbReference type="SAM" id="MobiDB-lite"/>
    </source>
</evidence>
<dbReference type="InterPro" id="IPR024752">
    <property type="entry name" value="Myb/SANT-like_dom"/>
</dbReference>
<keyword evidence="4" id="KW-1185">Reference proteome</keyword>